<dbReference type="EMBL" id="JANJYJ010000009">
    <property type="protein sequence ID" value="KAK3188908.1"/>
    <property type="molecule type" value="Genomic_DNA"/>
</dbReference>
<name>A0AAD9ZQG3_9ROSI</name>
<feature type="region of interest" description="Disordered" evidence="2">
    <location>
        <begin position="51"/>
        <end position="88"/>
    </location>
</feature>
<accession>A0AAD9ZQG3</accession>
<evidence type="ECO:0000313" key="3">
    <source>
        <dbReference type="EMBL" id="KAK3188908.1"/>
    </source>
</evidence>
<dbReference type="Proteomes" id="UP001281410">
    <property type="component" value="Unassembled WGS sequence"/>
</dbReference>
<comment type="caution">
    <text evidence="3">The sequence shown here is derived from an EMBL/GenBank/DDBJ whole genome shotgun (WGS) entry which is preliminary data.</text>
</comment>
<evidence type="ECO:0000256" key="2">
    <source>
        <dbReference type="SAM" id="MobiDB-lite"/>
    </source>
</evidence>
<dbReference type="AlphaFoldDB" id="A0AAD9ZQG3"/>
<proteinExistence type="predicted"/>
<reference evidence="3" key="1">
    <citation type="journal article" date="2023" name="Plant J.">
        <title>Genome sequences and population genomics provide insights into the demographic history, inbreeding, and mutation load of two 'living fossil' tree species of Dipteronia.</title>
        <authorList>
            <person name="Feng Y."/>
            <person name="Comes H.P."/>
            <person name="Chen J."/>
            <person name="Zhu S."/>
            <person name="Lu R."/>
            <person name="Zhang X."/>
            <person name="Li P."/>
            <person name="Qiu J."/>
            <person name="Olsen K.M."/>
            <person name="Qiu Y."/>
        </authorList>
    </citation>
    <scope>NUCLEOTIDE SEQUENCE</scope>
    <source>
        <strain evidence="3">NBL</strain>
    </source>
</reference>
<protein>
    <submittedName>
        <fullName evidence="3">Uncharacterized protein</fullName>
    </submittedName>
</protein>
<feature type="region of interest" description="Disordered" evidence="2">
    <location>
        <begin position="187"/>
        <end position="209"/>
    </location>
</feature>
<feature type="compositionally biased region" description="Polar residues" evidence="2">
    <location>
        <begin position="188"/>
        <end position="197"/>
    </location>
</feature>
<feature type="coiled-coil region" evidence="1">
    <location>
        <begin position="120"/>
        <end position="147"/>
    </location>
</feature>
<keyword evidence="4" id="KW-1185">Reference proteome</keyword>
<keyword evidence="1" id="KW-0175">Coiled coil</keyword>
<gene>
    <name evidence="3" type="ORF">Dsin_028469</name>
</gene>
<sequence>MESLHIARMLSCKACPILPKLGPSLGFRPLRQVGFGSLWRNQTQYGCLMARSSTGVGGGSSNQERSSYVENEKEEGRGLPLGPQGPRPPLIGFNAIPPYETGKSEVSESKQENVGDIIKNQLLDNQLNEIKVELRKNNEEIKKLQETVQKSWERVRTEVVKSFGDHAASIFKKAAQDLLEIKRKEEAQQLNTTTSDEGTVFHPGKRRRH</sequence>
<evidence type="ECO:0000256" key="1">
    <source>
        <dbReference type="SAM" id="Coils"/>
    </source>
</evidence>
<organism evidence="3 4">
    <name type="scientific">Dipteronia sinensis</name>
    <dbReference type="NCBI Taxonomy" id="43782"/>
    <lineage>
        <taxon>Eukaryota</taxon>
        <taxon>Viridiplantae</taxon>
        <taxon>Streptophyta</taxon>
        <taxon>Embryophyta</taxon>
        <taxon>Tracheophyta</taxon>
        <taxon>Spermatophyta</taxon>
        <taxon>Magnoliopsida</taxon>
        <taxon>eudicotyledons</taxon>
        <taxon>Gunneridae</taxon>
        <taxon>Pentapetalae</taxon>
        <taxon>rosids</taxon>
        <taxon>malvids</taxon>
        <taxon>Sapindales</taxon>
        <taxon>Sapindaceae</taxon>
        <taxon>Hippocastanoideae</taxon>
        <taxon>Acereae</taxon>
        <taxon>Dipteronia</taxon>
    </lineage>
</organism>
<evidence type="ECO:0000313" key="4">
    <source>
        <dbReference type="Proteomes" id="UP001281410"/>
    </source>
</evidence>